<keyword evidence="4 12" id="KW-0716">Sensory transduction</keyword>
<evidence type="ECO:0000256" key="3">
    <source>
        <dbReference type="ARBA" id="ARBA00022480"/>
    </source>
</evidence>
<dbReference type="InterPro" id="IPR007960">
    <property type="entry name" value="TAS2R"/>
</dbReference>
<dbReference type="AlphaFoldDB" id="A0A3B4C720"/>
<reference evidence="14" key="3">
    <citation type="submission" date="2025-09" db="UniProtKB">
        <authorList>
            <consortium name="Ensembl"/>
        </authorList>
    </citation>
    <scope>IDENTIFICATION</scope>
</reference>
<evidence type="ECO:0000256" key="2">
    <source>
        <dbReference type="ARBA" id="ARBA00007376"/>
    </source>
</evidence>
<evidence type="ECO:0000256" key="9">
    <source>
        <dbReference type="ARBA" id="ARBA00023170"/>
    </source>
</evidence>
<evidence type="ECO:0000256" key="10">
    <source>
        <dbReference type="ARBA" id="ARBA00023224"/>
    </source>
</evidence>
<dbReference type="GO" id="GO:0016020">
    <property type="term" value="C:membrane"/>
    <property type="evidence" value="ECO:0007669"/>
    <property type="project" value="UniProtKB-SubCell"/>
</dbReference>
<dbReference type="GeneTree" id="ENSGT00970000197603"/>
<evidence type="ECO:0000313" key="14">
    <source>
        <dbReference type="Ensembl" id="ENSPNAP00000006920.2"/>
    </source>
</evidence>
<dbReference type="GO" id="GO:0033038">
    <property type="term" value="F:bitter taste receptor activity"/>
    <property type="evidence" value="ECO:0007669"/>
    <property type="project" value="InterPro"/>
</dbReference>
<evidence type="ECO:0000256" key="6">
    <source>
        <dbReference type="ARBA" id="ARBA00022989"/>
    </source>
</evidence>
<evidence type="ECO:0000256" key="5">
    <source>
        <dbReference type="ARBA" id="ARBA00022692"/>
    </source>
</evidence>
<evidence type="ECO:0000256" key="11">
    <source>
        <dbReference type="RuleBase" id="RU004423"/>
    </source>
</evidence>
<evidence type="ECO:0000256" key="13">
    <source>
        <dbReference type="SAM" id="Phobius"/>
    </source>
</evidence>
<evidence type="ECO:0000256" key="1">
    <source>
        <dbReference type="ARBA" id="ARBA00004141"/>
    </source>
</evidence>
<evidence type="ECO:0000256" key="12">
    <source>
        <dbReference type="RuleBase" id="RU004424"/>
    </source>
</evidence>
<feature type="transmembrane region" description="Helical" evidence="13">
    <location>
        <begin position="202"/>
        <end position="221"/>
    </location>
</feature>
<dbReference type="SUPFAM" id="SSF81321">
    <property type="entry name" value="Family A G protein-coupled receptor-like"/>
    <property type="match status" value="1"/>
</dbReference>
<keyword evidence="6 13" id="KW-1133">Transmembrane helix</keyword>
<keyword evidence="8 12" id="KW-0472">Membrane</keyword>
<reference evidence="14" key="2">
    <citation type="submission" date="2025-08" db="UniProtKB">
        <authorList>
            <consortium name="Ensembl"/>
        </authorList>
    </citation>
    <scope>IDENTIFICATION</scope>
</reference>
<proteinExistence type="inferred from homology"/>
<keyword evidence="5 12" id="KW-0812">Transmembrane</keyword>
<organism evidence="14 15">
    <name type="scientific">Pygocentrus nattereri</name>
    <name type="common">Red-bellied piranha</name>
    <dbReference type="NCBI Taxonomy" id="42514"/>
    <lineage>
        <taxon>Eukaryota</taxon>
        <taxon>Metazoa</taxon>
        <taxon>Chordata</taxon>
        <taxon>Craniata</taxon>
        <taxon>Vertebrata</taxon>
        <taxon>Euteleostomi</taxon>
        <taxon>Actinopterygii</taxon>
        <taxon>Neopterygii</taxon>
        <taxon>Teleostei</taxon>
        <taxon>Ostariophysi</taxon>
        <taxon>Characiformes</taxon>
        <taxon>Characoidei</taxon>
        <taxon>Pygocentrus</taxon>
    </lineage>
</organism>
<dbReference type="PANTHER" id="PTHR11394:SF47">
    <property type="entry name" value="TASTE RECEPTOR TYPE 2 MEMBER 40"/>
    <property type="match status" value="1"/>
</dbReference>
<feature type="transmembrane region" description="Helical" evidence="13">
    <location>
        <begin position="100"/>
        <end position="129"/>
    </location>
</feature>
<evidence type="ECO:0000256" key="4">
    <source>
        <dbReference type="ARBA" id="ARBA00022606"/>
    </source>
</evidence>
<keyword evidence="7 12" id="KW-0297">G-protein coupled receptor</keyword>
<feature type="transmembrane region" description="Helical" evidence="13">
    <location>
        <begin position="55"/>
        <end position="79"/>
    </location>
</feature>
<feature type="transmembrane region" description="Helical" evidence="13">
    <location>
        <begin position="282"/>
        <end position="300"/>
    </location>
</feature>
<keyword evidence="3 12" id="KW-0919">Taste</keyword>
<evidence type="ECO:0000313" key="15">
    <source>
        <dbReference type="Proteomes" id="UP001501920"/>
    </source>
</evidence>
<feature type="transmembrane region" description="Helical" evidence="13">
    <location>
        <begin position="252"/>
        <end position="275"/>
    </location>
</feature>
<comment type="similarity">
    <text evidence="2 11">Belongs to the G-protein coupled receptor T2R family.</text>
</comment>
<keyword evidence="15" id="KW-1185">Reference proteome</keyword>
<evidence type="ECO:0000256" key="8">
    <source>
        <dbReference type="ARBA" id="ARBA00023136"/>
    </source>
</evidence>
<name>A0A3B4C720_PYGNA</name>
<dbReference type="PANTHER" id="PTHR11394">
    <property type="entry name" value="TASTE RECEPTOR TYPE 2"/>
    <property type="match status" value="1"/>
</dbReference>
<accession>A0A3B4C720</accession>
<comment type="subcellular location">
    <subcellularLocation>
        <location evidence="1 12">Membrane</location>
        <topology evidence="1 12">Multi-pass membrane protein</topology>
    </subcellularLocation>
</comment>
<sequence length="301" mass="34627">MNGIFYSMNGINNTLTYKRLKQPLKILLGILVGSNIAAHVCISLTVFLSTFVKDFVFYIVVYTMMASITSSHLLNVFYCCQIISVQHPFFIWLKRNIKTVIYFALIVNTVLCLFGLSATLTAMSILNNYENTTVTKIDWLGLSDTTQGVLWMGLSFFSFSLSVMLISSCLSVVYLWRHLRNMQESSSSFTSPHRQRPIKSTIRGIILQALLHVICSFAVIINENLIKVLHWNFDCNSNITCMIVSFLFHYFILYFITLFLLMCFAYLCFLFIYSVKHFELHVCMKGAIQIKIIIIIIIIIR</sequence>
<dbReference type="GO" id="GO:0004930">
    <property type="term" value="F:G protein-coupled receptor activity"/>
    <property type="evidence" value="ECO:0007669"/>
    <property type="project" value="UniProtKB-KW"/>
</dbReference>
<reference evidence="14 15" key="1">
    <citation type="submission" date="2020-10" db="EMBL/GenBank/DDBJ databases">
        <title>Pygocentrus nattereri (red-bellied piranha) genome, fPygNat1, primary haplotype.</title>
        <authorList>
            <person name="Myers G."/>
            <person name="Meyer A."/>
            <person name="Karagic N."/>
            <person name="Pippel M."/>
            <person name="Winkler S."/>
            <person name="Tracey A."/>
            <person name="Wood J."/>
            <person name="Formenti G."/>
            <person name="Howe K."/>
            <person name="Fedrigo O."/>
            <person name="Jarvis E.D."/>
        </authorList>
    </citation>
    <scope>NUCLEOTIDE SEQUENCE [LARGE SCALE GENOMIC DNA]</scope>
</reference>
<feature type="transmembrane region" description="Helical" evidence="13">
    <location>
        <begin position="26"/>
        <end position="49"/>
    </location>
</feature>
<keyword evidence="9 12" id="KW-0675">Receptor</keyword>
<dbReference type="OMA" id="VGMWINS"/>
<dbReference type="Pfam" id="PF05296">
    <property type="entry name" value="TAS2R"/>
    <property type="match status" value="1"/>
</dbReference>
<dbReference type="Ensembl" id="ENSPNAT00000002711.2">
    <property type="protein sequence ID" value="ENSPNAP00000006920.2"/>
    <property type="gene ID" value="ENSPNAG00000012871.2"/>
</dbReference>
<keyword evidence="10 12" id="KW-0807">Transducer</keyword>
<protein>
    <recommendedName>
        <fullName evidence="12">Taste receptor type 2</fullName>
    </recommendedName>
</protein>
<dbReference type="Proteomes" id="UP001501920">
    <property type="component" value="Chromosome 6"/>
</dbReference>
<feature type="transmembrane region" description="Helical" evidence="13">
    <location>
        <begin position="149"/>
        <end position="176"/>
    </location>
</feature>
<evidence type="ECO:0000256" key="7">
    <source>
        <dbReference type="ARBA" id="ARBA00023040"/>
    </source>
</evidence>